<comment type="similarity">
    <text evidence="4">Belongs to the PP2C family.</text>
</comment>
<name>A0A1I7XT13_HETBA</name>
<dbReference type="InterPro" id="IPR036457">
    <property type="entry name" value="PPM-type-like_dom_sf"/>
</dbReference>
<organism evidence="7 8">
    <name type="scientific">Heterorhabditis bacteriophora</name>
    <name type="common">Entomopathogenic nematode worm</name>
    <dbReference type="NCBI Taxonomy" id="37862"/>
    <lineage>
        <taxon>Eukaryota</taxon>
        <taxon>Metazoa</taxon>
        <taxon>Ecdysozoa</taxon>
        <taxon>Nematoda</taxon>
        <taxon>Chromadorea</taxon>
        <taxon>Rhabditida</taxon>
        <taxon>Rhabditina</taxon>
        <taxon>Rhabditomorpha</taxon>
        <taxon>Strongyloidea</taxon>
        <taxon>Heterorhabditidae</taxon>
        <taxon>Heterorhabditis</taxon>
    </lineage>
</organism>
<evidence type="ECO:0000256" key="3">
    <source>
        <dbReference type="ARBA" id="ARBA00022912"/>
    </source>
</evidence>
<accession>A0A1I7XT13</accession>
<dbReference type="CDD" id="cd00143">
    <property type="entry name" value="PP2Cc"/>
    <property type="match status" value="1"/>
</dbReference>
<evidence type="ECO:0000256" key="1">
    <source>
        <dbReference type="ARBA" id="ARBA00022723"/>
    </source>
</evidence>
<keyword evidence="1" id="KW-0479">Metal-binding</keyword>
<evidence type="ECO:0000259" key="6">
    <source>
        <dbReference type="PROSITE" id="PS51746"/>
    </source>
</evidence>
<evidence type="ECO:0000313" key="8">
    <source>
        <dbReference type="WBParaSite" id="Hba_20884"/>
    </source>
</evidence>
<evidence type="ECO:0000256" key="2">
    <source>
        <dbReference type="ARBA" id="ARBA00022801"/>
    </source>
</evidence>
<dbReference type="PROSITE" id="PS01032">
    <property type="entry name" value="PPM_1"/>
    <property type="match status" value="1"/>
</dbReference>
<evidence type="ECO:0000256" key="4">
    <source>
        <dbReference type="RuleBase" id="RU003465"/>
    </source>
</evidence>
<dbReference type="SUPFAM" id="SSF81606">
    <property type="entry name" value="PP2C-like"/>
    <property type="match status" value="1"/>
</dbReference>
<dbReference type="AlphaFoldDB" id="A0A1I7XT13"/>
<dbReference type="Proteomes" id="UP000095283">
    <property type="component" value="Unplaced"/>
</dbReference>
<keyword evidence="2 4" id="KW-0378">Hydrolase</keyword>
<dbReference type="Pfam" id="PF00481">
    <property type="entry name" value="PP2C"/>
    <property type="match status" value="1"/>
</dbReference>
<keyword evidence="7" id="KW-1185">Reference proteome</keyword>
<dbReference type="PANTHER" id="PTHR13832:SF699">
    <property type="entry name" value="INTEGRIN-LINKED KINASE-ASSOCIATED SERINE_THREONINE PHOSPHATASE 2C"/>
    <property type="match status" value="1"/>
</dbReference>
<protein>
    <submittedName>
        <fullName evidence="8">PPM-type phosphatase domain-containing protein</fullName>
    </submittedName>
</protein>
<dbReference type="WBParaSite" id="Hba_20884">
    <property type="protein sequence ID" value="Hba_20884"/>
    <property type="gene ID" value="Hba_20884"/>
</dbReference>
<dbReference type="PANTHER" id="PTHR13832">
    <property type="entry name" value="PROTEIN PHOSPHATASE 2C"/>
    <property type="match status" value="1"/>
</dbReference>
<dbReference type="GO" id="GO:0046872">
    <property type="term" value="F:metal ion binding"/>
    <property type="evidence" value="ECO:0007669"/>
    <property type="project" value="UniProtKB-KW"/>
</dbReference>
<evidence type="ECO:0000256" key="5">
    <source>
        <dbReference type="SAM" id="MobiDB-lite"/>
    </source>
</evidence>
<feature type="domain" description="PPM-type phosphatase" evidence="6">
    <location>
        <begin position="88"/>
        <end position="314"/>
    </location>
</feature>
<keyword evidence="3 4" id="KW-0904">Protein phosphatase</keyword>
<dbReference type="GO" id="GO:0004722">
    <property type="term" value="F:protein serine/threonine phosphatase activity"/>
    <property type="evidence" value="ECO:0007669"/>
    <property type="project" value="InterPro"/>
</dbReference>
<feature type="region of interest" description="Disordered" evidence="5">
    <location>
        <begin position="1"/>
        <end position="43"/>
    </location>
</feature>
<dbReference type="SMART" id="SM00332">
    <property type="entry name" value="PP2Cc"/>
    <property type="match status" value="1"/>
</dbReference>
<dbReference type="InterPro" id="IPR001932">
    <property type="entry name" value="PPM-type_phosphatase-like_dom"/>
</dbReference>
<sequence length="314" mass="34853">MTEASAKRKSATFSLYDDDDETSTPPIKKVSAGLYEDDSHPSTVVDEDKADHVESDLSVMKTLDDSHTIVDGNECTVNSALAPYINPFIAVLGLRRGQREDMQDAHLLINNFDLGLVFVKRCALYAIFDGHAGAKAAKYCEKMIPEVLKKKLSSYTDLATLEKSLKKAFTETFKAVDEMFLIDARKMKPVWKDGTTVTCILLLNDALYVANLGDSKAIVCRRKSSSSTMASIELTVDHNPTAYEERMRIQKAGGTVKDGRINGIIEVSRSIGDGQFKTLGVTCIPDMKKLTLSAYDRCVNFLILNTLFIYYLQM</sequence>
<dbReference type="PROSITE" id="PS51746">
    <property type="entry name" value="PPM_2"/>
    <property type="match status" value="1"/>
</dbReference>
<dbReference type="InterPro" id="IPR015655">
    <property type="entry name" value="PP2C"/>
</dbReference>
<dbReference type="Gene3D" id="3.60.40.10">
    <property type="entry name" value="PPM-type phosphatase domain"/>
    <property type="match status" value="1"/>
</dbReference>
<evidence type="ECO:0000313" key="7">
    <source>
        <dbReference type="Proteomes" id="UP000095283"/>
    </source>
</evidence>
<proteinExistence type="inferred from homology"/>
<reference evidence="8" key="1">
    <citation type="submission" date="2016-11" db="UniProtKB">
        <authorList>
            <consortium name="WormBaseParasite"/>
        </authorList>
    </citation>
    <scope>IDENTIFICATION</scope>
</reference>
<dbReference type="InterPro" id="IPR000222">
    <property type="entry name" value="PP2C_BS"/>
</dbReference>